<dbReference type="Proteomes" id="UP000439522">
    <property type="component" value="Unassembled WGS sequence"/>
</dbReference>
<organism evidence="2 3">
    <name type="scientific">Tsuneonella aeria</name>
    <dbReference type="NCBI Taxonomy" id="1837929"/>
    <lineage>
        <taxon>Bacteria</taxon>
        <taxon>Pseudomonadati</taxon>
        <taxon>Pseudomonadota</taxon>
        <taxon>Alphaproteobacteria</taxon>
        <taxon>Sphingomonadales</taxon>
        <taxon>Erythrobacteraceae</taxon>
        <taxon>Tsuneonella</taxon>
    </lineage>
</organism>
<reference evidence="2 3" key="1">
    <citation type="submission" date="2019-12" db="EMBL/GenBank/DDBJ databases">
        <title>Genomic-based taxomic classification of the family Erythrobacteraceae.</title>
        <authorList>
            <person name="Xu L."/>
        </authorList>
    </citation>
    <scope>NUCLEOTIDE SEQUENCE [LARGE SCALE GENOMIC DNA]</scope>
    <source>
        <strain evidence="2 3">100921-2</strain>
    </source>
</reference>
<evidence type="ECO:0000313" key="2">
    <source>
        <dbReference type="EMBL" id="MXO75047.1"/>
    </source>
</evidence>
<comment type="caution">
    <text evidence="2">The sequence shown here is derived from an EMBL/GenBank/DDBJ whole genome shotgun (WGS) entry which is preliminary data.</text>
</comment>
<dbReference type="RefSeq" id="WP_160610738.1">
    <property type="nucleotide sequence ID" value="NZ_WTZA01000001.1"/>
</dbReference>
<dbReference type="AlphaFoldDB" id="A0A6I4TEG1"/>
<accession>A0A6I4TEG1</accession>
<dbReference type="OrthoDB" id="8443793at2"/>
<sequence length="178" mass="18974">MTAERAEDPAPEFVRMIRARPVPPEHAEVSANADERAALARRFGVRAVDAMRAEVDMAPDGDAILATGVLHAELTQACAVSGEDFAVRLEEPLALRFVTKAREVDPEEEAELPADEPDEIEYAGDMFDLGEAVAQTLALAIDPYAEGPGADAARREAGIVDEDSPKGPLADALAALRK</sequence>
<feature type="region of interest" description="Disordered" evidence="1">
    <location>
        <begin position="149"/>
        <end position="178"/>
    </location>
</feature>
<proteinExistence type="predicted"/>
<dbReference type="InterPro" id="IPR003772">
    <property type="entry name" value="YceD"/>
</dbReference>
<gene>
    <name evidence="2" type="ORF">GRI40_07445</name>
</gene>
<evidence type="ECO:0000256" key="1">
    <source>
        <dbReference type="SAM" id="MobiDB-lite"/>
    </source>
</evidence>
<name>A0A6I4TEG1_9SPHN</name>
<dbReference type="EMBL" id="WTZA01000001">
    <property type="protein sequence ID" value="MXO75047.1"/>
    <property type="molecule type" value="Genomic_DNA"/>
</dbReference>
<dbReference type="Pfam" id="PF02620">
    <property type="entry name" value="YceD"/>
    <property type="match status" value="1"/>
</dbReference>
<evidence type="ECO:0000313" key="3">
    <source>
        <dbReference type="Proteomes" id="UP000439522"/>
    </source>
</evidence>
<keyword evidence="3" id="KW-1185">Reference proteome</keyword>
<protein>
    <submittedName>
        <fullName evidence="2">DUF177 domain-containing protein</fullName>
    </submittedName>
</protein>